<evidence type="ECO:0000313" key="1">
    <source>
        <dbReference type="EMBL" id="OQE21453.1"/>
    </source>
</evidence>
<accession>A0A1V6T6T8</accession>
<sequence length="167" mass="18522">MAIEAISCTRSLTNLAPTLTMSQAAAQEPILMLDVHHIMRHSTSGAFEDIFQTGDPRPIPNASTNALKSVRFPDCEQRPFTLGVVVTTQVYFTKQARASLRRSQTLEQKQSMDIKGGLEVIRGYYSSGAQPQKAIQVPFPISMTRAETKRKQSMDIKGGLEAIRGYY</sequence>
<dbReference type="EMBL" id="MLQL01000014">
    <property type="protein sequence ID" value="OQE21453.1"/>
    <property type="molecule type" value="Genomic_DNA"/>
</dbReference>
<proteinExistence type="predicted"/>
<dbReference type="AlphaFoldDB" id="A0A1V6T6T8"/>
<name>A0A1V6T6T8_9EURO</name>
<dbReference type="Proteomes" id="UP000191342">
    <property type="component" value="Unassembled WGS sequence"/>
</dbReference>
<protein>
    <submittedName>
        <fullName evidence="1">Uncharacterized protein</fullName>
    </submittedName>
</protein>
<reference evidence="2" key="1">
    <citation type="journal article" date="2017" name="Nat. Microbiol.">
        <title>Global analysis of biosynthetic gene clusters reveals vast potential of secondary metabolite production in Penicillium species.</title>
        <authorList>
            <person name="Nielsen J.C."/>
            <person name="Grijseels S."/>
            <person name="Prigent S."/>
            <person name="Ji B."/>
            <person name="Dainat J."/>
            <person name="Nielsen K.F."/>
            <person name="Frisvad J.C."/>
            <person name="Workman M."/>
            <person name="Nielsen J."/>
        </authorList>
    </citation>
    <scope>NUCLEOTIDE SEQUENCE [LARGE SCALE GENOMIC DNA]</scope>
    <source>
        <strain evidence="2">IBT 14082</strain>
    </source>
</reference>
<organism evidence="1 2">
    <name type="scientific">Penicillium flavigenum</name>
    <dbReference type="NCBI Taxonomy" id="254877"/>
    <lineage>
        <taxon>Eukaryota</taxon>
        <taxon>Fungi</taxon>
        <taxon>Dikarya</taxon>
        <taxon>Ascomycota</taxon>
        <taxon>Pezizomycotina</taxon>
        <taxon>Eurotiomycetes</taxon>
        <taxon>Eurotiomycetidae</taxon>
        <taxon>Eurotiales</taxon>
        <taxon>Aspergillaceae</taxon>
        <taxon>Penicillium</taxon>
    </lineage>
</organism>
<dbReference type="OrthoDB" id="10503012at2759"/>
<comment type="caution">
    <text evidence="1">The sequence shown here is derived from an EMBL/GenBank/DDBJ whole genome shotgun (WGS) entry which is preliminary data.</text>
</comment>
<keyword evidence="2" id="KW-1185">Reference proteome</keyword>
<gene>
    <name evidence="1" type="ORF">PENFLA_c014G03265</name>
</gene>
<evidence type="ECO:0000313" key="2">
    <source>
        <dbReference type="Proteomes" id="UP000191342"/>
    </source>
</evidence>